<dbReference type="AlphaFoldDB" id="A0A1R2BDU6"/>
<dbReference type="EMBL" id="MPUH01000720">
    <property type="protein sequence ID" value="OMJ74934.1"/>
    <property type="molecule type" value="Genomic_DNA"/>
</dbReference>
<sequence>MSPSGRKYSHILSKKLLVCLFIIVNLSFLILRSVSSNTRLIDPTYFALQLALLIHLFLQVSKENDLGLKSPWYTFGLFYISNICYFLLCGLSLAFIGRTCETYSCNGEKNTESCYTCRDLPMMAYESVEETSDGLEGFKAGFALESALWGYVVGIIFMSIAGLILERKSQAVKREKLVDSNSSKDQDERLSI</sequence>
<proteinExistence type="predicted"/>
<reference evidence="2 3" key="1">
    <citation type="submission" date="2016-11" db="EMBL/GenBank/DDBJ databases">
        <title>The macronuclear genome of Stentor coeruleus: a giant cell with tiny introns.</title>
        <authorList>
            <person name="Slabodnick M."/>
            <person name="Ruby J.G."/>
            <person name="Reiff S.B."/>
            <person name="Swart E.C."/>
            <person name="Gosai S."/>
            <person name="Prabakaran S."/>
            <person name="Witkowska E."/>
            <person name="Larue G.E."/>
            <person name="Fisher S."/>
            <person name="Freeman R.M."/>
            <person name="Gunawardena J."/>
            <person name="Chu W."/>
            <person name="Stover N.A."/>
            <person name="Gregory B.D."/>
            <person name="Nowacki M."/>
            <person name="Derisi J."/>
            <person name="Roy S.W."/>
            <person name="Marshall W.F."/>
            <person name="Sood P."/>
        </authorList>
    </citation>
    <scope>NUCLEOTIDE SEQUENCE [LARGE SCALE GENOMIC DNA]</scope>
    <source>
        <strain evidence="2">WM001</strain>
    </source>
</reference>
<comment type="caution">
    <text evidence="2">The sequence shown here is derived from an EMBL/GenBank/DDBJ whole genome shotgun (WGS) entry which is preliminary data.</text>
</comment>
<feature type="transmembrane region" description="Helical" evidence="1">
    <location>
        <begin position="43"/>
        <end position="60"/>
    </location>
</feature>
<feature type="transmembrane region" description="Helical" evidence="1">
    <location>
        <begin position="148"/>
        <end position="165"/>
    </location>
</feature>
<keyword evidence="1" id="KW-1133">Transmembrane helix</keyword>
<evidence type="ECO:0000313" key="3">
    <source>
        <dbReference type="Proteomes" id="UP000187209"/>
    </source>
</evidence>
<name>A0A1R2BDU6_9CILI</name>
<evidence type="ECO:0000256" key="1">
    <source>
        <dbReference type="SAM" id="Phobius"/>
    </source>
</evidence>
<protein>
    <submittedName>
        <fullName evidence="2">Uncharacterized protein</fullName>
    </submittedName>
</protein>
<gene>
    <name evidence="2" type="ORF">SteCoe_26034</name>
</gene>
<dbReference type="Proteomes" id="UP000187209">
    <property type="component" value="Unassembled WGS sequence"/>
</dbReference>
<keyword evidence="1" id="KW-0472">Membrane</keyword>
<accession>A0A1R2BDU6</accession>
<keyword evidence="1" id="KW-0812">Transmembrane</keyword>
<organism evidence="2 3">
    <name type="scientific">Stentor coeruleus</name>
    <dbReference type="NCBI Taxonomy" id="5963"/>
    <lineage>
        <taxon>Eukaryota</taxon>
        <taxon>Sar</taxon>
        <taxon>Alveolata</taxon>
        <taxon>Ciliophora</taxon>
        <taxon>Postciliodesmatophora</taxon>
        <taxon>Heterotrichea</taxon>
        <taxon>Heterotrichida</taxon>
        <taxon>Stentoridae</taxon>
        <taxon>Stentor</taxon>
    </lineage>
</organism>
<keyword evidence="3" id="KW-1185">Reference proteome</keyword>
<evidence type="ECO:0000313" key="2">
    <source>
        <dbReference type="EMBL" id="OMJ74934.1"/>
    </source>
</evidence>
<feature type="transmembrane region" description="Helical" evidence="1">
    <location>
        <begin position="72"/>
        <end position="96"/>
    </location>
</feature>
<feature type="transmembrane region" description="Helical" evidence="1">
    <location>
        <begin position="12"/>
        <end position="31"/>
    </location>
</feature>